<evidence type="ECO:0000256" key="1">
    <source>
        <dbReference type="SAM" id="Phobius"/>
    </source>
</evidence>
<dbReference type="Proteomes" id="UP000626092">
    <property type="component" value="Unassembled WGS sequence"/>
</dbReference>
<comment type="caution">
    <text evidence="2">The sequence shown here is derived from an EMBL/GenBank/DDBJ whole genome shotgun (WGS) entry which is preliminary data.</text>
</comment>
<keyword evidence="1" id="KW-0812">Transmembrane</keyword>
<evidence type="ECO:0000313" key="2">
    <source>
        <dbReference type="EMBL" id="KAF7119834.1"/>
    </source>
</evidence>
<sequence>MWTSVLQPDFQFRDYVARQINVMLWISLISITALLLRKLTGILRLWSQSQTVEPSQAHPWPALPLLLLRSLQAHFWIQFNRWRWRRLRWVWSSVVLVDGGELEMSHPPTPRKAIPGKAPMEELPKVAMISMSSRSNINEEQEAELRAIRGKAPMEELPEVARISMSSQSDNKEQGAVLRAIRESKKKRHFVEEFLVANPAMVSYVIQKDADLGPAMLCVLLITLLACCG</sequence>
<dbReference type="EMBL" id="WJXA01000013">
    <property type="protein sequence ID" value="KAF7119834.1"/>
    <property type="molecule type" value="Genomic_DNA"/>
</dbReference>
<organism evidence="2 3">
    <name type="scientific">Rhododendron simsii</name>
    <name type="common">Sims's rhododendron</name>
    <dbReference type="NCBI Taxonomy" id="118357"/>
    <lineage>
        <taxon>Eukaryota</taxon>
        <taxon>Viridiplantae</taxon>
        <taxon>Streptophyta</taxon>
        <taxon>Embryophyta</taxon>
        <taxon>Tracheophyta</taxon>
        <taxon>Spermatophyta</taxon>
        <taxon>Magnoliopsida</taxon>
        <taxon>eudicotyledons</taxon>
        <taxon>Gunneridae</taxon>
        <taxon>Pentapetalae</taxon>
        <taxon>asterids</taxon>
        <taxon>Ericales</taxon>
        <taxon>Ericaceae</taxon>
        <taxon>Ericoideae</taxon>
        <taxon>Rhodoreae</taxon>
        <taxon>Rhododendron</taxon>
    </lineage>
</organism>
<accession>A0A834FYC6</accession>
<keyword evidence="3" id="KW-1185">Reference proteome</keyword>
<protein>
    <submittedName>
        <fullName evidence="2">Uncharacterized protein</fullName>
    </submittedName>
</protein>
<feature type="transmembrane region" description="Helical" evidence="1">
    <location>
        <begin position="20"/>
        <end position="36"/>
    </location>
</feature>
<keyword evidence="1" id="KW-1133">Transmembrane helix</keyword>
<keyword evidence="1" id="KW-0472">Membrane</keyword>
<gene>
    <name evidence="2" type="ORF">RHSIM_Rhsim13G0205400</name>
</gene>
<proteinExistence type="predicted"/>
<dbReference type="AlphaFoldDB" id="A0A834FYC6"/>
<name>A0A834FYC6_RHOSS</name>
<evidence type="ECO:0000313" key="3">
    <source>
        <dbReference type="Proteomes" id="UP000626092"/>
    </source>
</evidence>
<reference evidence="2" key="1">
    <citation type="submission" date="2019-11" db="EMBL/GenBank/DDBJ databases">
        <authorList>
            <person name="Liu Y."/>
            <person name="Hou J."/>
            <person name="Li T.-Q."/>
            <person name="Guan C.-H."/>
            <person name="Wu X."/>
            <person name="Wu H.-Z."/>
            <person name="Ling F."/>
            <person name="Zhang R."/>
            <person name="Shi X.-G."/>
            <person name="Ren J.-P."/>
            <person name="Chen E.-F."/>
            <person name="Sun J.-M."/>
        </authorList>
    </citation>
    <scope>NUCLEOTIDE SEQUENCE</scope>
    <source>
        <strain evidence="2">Adult_tree_wgs_1</strain>
        <tissue evidence="2">Leaves</tissue>
    </source>
</reference>